<keyword evidence="3" id="KW-1185">Reference proteome</keyword>
<protein>
    <submittedName>
        <fullName evidence="2">LmbE family N-acetylglucosaminyl deacetylase</fullName>
    </submittedName>
</protein>
<sequence length="267" mass="28583">MSHSPGAPTRLLVAVAHPDDETFGCGGLLLHAAATGTDTYVVCATRGEAGEGGTGDEPLGVVRERELHRAAAVLGVREVTLLAHRDSGMSGEPEPGTLAALDPDALAAELEAHVARVRPEVVVTLDASDGHRDHEVMRDAAVAAATAAGVPRVHLVCLARSSMVRWVEHQRAEHPDREHLAVEDVELGTPDDLVTATIDVSAHRARLAEAMAEHASQDSPYDGLPEELASDFLDTVRLRTVRDTCSGGTRGRWWDHRRPGWVETVVR</sequence>
<dbReference type="EMBL" id="JACBZI010000001">
    <property type="protein sequence ID" value="NYI11833.1"/>
    <property type="molecule type" value="Genomic_DNA"/>
</dbReference>
<keyword evidence="1" id="KW-0862">Zinc</keyword>
<proteinExistence type="predicted"/>
<comment type="caution">
    <text evidence="2">The sequence shown here is derived from an EMBL/GenBank/DDBJ whole genome shotgun (WGS) entry which is preliminary data.</text>
</comment>
<evidence type="ECO:0000313" key="3">
    <source>
        <dbReference type="Proteomes" id="UP000537326"/>
    </source>
</evidence>
<dbReference type="PANTHER" id="PTHR12993">
    <property type="entry name" value="N-ACETYLGLUCOSAMINYL-PHOSPHATIDYLINOSITOL DE-N-ACETYLASE-RELATED"/>
    <property type="match status" value="1"/>
</dbReference>
<evidence type="ECO:0000313" key="2">
    <source>
        <dbReference type="EMBL" id="NYI11833.1"/>
    </source>
</evidence>
<dbReference type="AlphaFoldDB" id="A0A7Y9YGN9"/>
<dbReference type="InterPro" id="IPR003737">
    <property type="entry name" value="GlcNAc_PI_deacetylase-related"/>
</dbReference>
<name>A0A7Y9YGN9_9ACTN</name>
<dbReference type="Pfam" id="PF02585">
    <property type="entry name" value="PIG-L"/>
    <property type="match status" value="1"/>
</dbReference>
<evidence type="ECO:0000256" key="1">
    <source>
        <dbReference type="ARBA" id="ARBA00022833"/>
    </source>
</evidence>
<dbReference type="Gene3D" id="3.40.50.10320">
    <property type="entry name" value="LmbE-like"/>
    <property type="match status" value="1"/>
</dbReference>
<organism evidence="2 3">
    <name type="scientific">Nocardioides marinus</name>
    <dbReference type="NCBI Taxonomy" id="374514"/>
    <lineage>
        <taxon>Bacteria</taxon>
        <taxon>Bacillati</taxon>
        <taxon>Actinomycetota</taxon>
        <taxon>Actinomycetes</taxon>
        <taxon>Propionibacteriales</taxon>
        <taxon>Nocardioidaceae</taxon>
        <taxon>Nocardioides</taxon>
    </lineage>
</organism>
<dbReference type="GO" id="GO:0016811">
    <property type="term" value="F:hydrolase activity, acting on carbon-nitrogen (but not peptide) bonds, in linear amides"/>
    <property type="evidence" value="ECO:0007669"/>
    <property type="project" value="TreeGrafter"/>
</dbReference>
<dbReference type="SUPFAM" id="SSF102588">
    <property type="entry name" value="LmbE-like"/>
    <property type="match status" value="1"/>
</dbReference>
<reference evidence="2 3" key="1">
    <citation type="submission" date="2020-07" db="EMBL/GenBank/DDBJ databases">
        <title>Sequencing the genomes of 1000 actinobacteria strains.</title>
        <authorList>
            <person name="Klenk H.-P."/>
        </authorList>
    </citation>
    <scope>NUCLEOTIDE SEQUENCE [LARGE SCALE GENOMIC DNA]</scope>
    <source>
        <strain evidence="2 3">DSM 18248</strain>
    </source>
</reference>
<dbReference type="PANTHER" id="PTHR12993:SF11">
    <property type="entry name" value="N-ACETYLGLUCOSAMINYL-PHOSPHATIDYLINOSITOL DE-N-ACETYLASE"/>
    <property type="match status" value="1"/>
</dbReference>
<dbReference type="RefSeq" id="WP_179532465.1">
    <property type="nucleotide sequence ID" value="NZ_BAAAPP010000019.1"/>
</dbReference>
<gene>
    <name evidence="2" type="ORF">BKA05_003348</name>
</gene>
<dbReference type="GO" id="GO:0016137">
    <property type="term" value="P:glycoside metabolic process"/>
    <property type="evidence" value="ECO:0007669"/>
    <property type="project" value="UniProtKB-ARBA"/>
</dbReference>
<accession>A0A7Y9YGN9</accession>
<dbReference type="Proteomes" id="UP000537326">
    <property type="component" value="Unassembled WGS sequence"/>
</dbReference>
<dbReference type="InterPro" id="IPR024078">
    <property type="entry name" value="LmbE-like_dom_sf"/>
</dbReference>